<feature type="compositionally biased region" description="Low complexity" evidence="1">
    <location>
        <begin position="81"/>
        <end position="90"/>
    </location>
</feature>
<dbReference type="RefSeq" id="XP_053583292.1">
    <property type="nucleotide sequence ID" value="XM_053734379.1"/>
</dbReference>
<reference evidence="2 3" key="1">
    <citation type="submission" date="2019-12" db="EMBL/GenBank/DDBJ databases">
        <title>Chromosome-level assembly of the Caenorhabditis remanei genome.</title>
        <authorList>
            <person name="Teterina A.A."/>
            <person name="Willis J.H."/>
            <person name="Phillips P.C."/>
        </authorList>
    </citation>
    <scope>NUCLEOTIDE SEQUENCE [LARGE SCALE GENOMIC DNA]</scope>
    <source>
        <strain evidence="2 3">PX506</strain>
        <tissue evidence="2">Whole organism</tissue>
    </source>
</reference>
<name>A0A6A5GJY9_CAERE</name>
<comment type="caution">
    <text evidence="2">The sequence shown here is derived from an EMBL/GenBank/DDBJ whole genome shotgun (WGS) entry which is preliminary data.</text>
</comment>
<dbReference type="EMBL" id="WUAV01000005">
    <property type="protein sequence ID" value="KAF1755034.1"/>
    <property type="molecule type" value="Genomic_DNA"/>
</dbReference>
<dbReference type="KEGG" id="crq:GCK72_021602"/>
<evidence type="ECO:0000256" key="1">
    <source>
        <dbReference type="SAM" id="MobiDB-lite"/>
    </source>
</evidence>
<dbReference type="Proteomes" id="UP000483820">
    <property type="component" value="Chromosome V"/>
</dbReference>
<sequence length="214" mass="23502">MPSTRAQVEENSEELNILFTQLVTTDQGDQDSLFPKGASSKKGQLQDRSTSSTLRHNKDQANKKMSTSPAEQVNKTRRTESNSTTNGTSSESEDDSSEASNQSEIETPLRLGTISQLILLFDGKMINYGIFNSQFDHLIDNQRYQARAEATCQALVIESSRRALPNRVLGARIHLASETLGSAVQSPSSTDCPDLGTEELGVPQRRLRVADKLS</sequence>
<proteinExistence type="predicted"/>
<feature type="region of interest" description="Disordered" evidence="1">
    <location>
        <begin position="21"/>
        <end position="107"/>
    </location>
</feature>
<protein>
    <submittedName>
        <fullName evidence="2">Uncharacterized protein</fullName>
    </submittedName>
</protein>
<dbReference type="AlphaFoldDB" id="A0A6A5GJY9"/>
<feature type="compositionally biased region" description="Polar residues" evidence="1">
    <location>
        <begin position="41"/>
        <end position="54"/>
    </location>
</feature>
<accession>A0A6A5GJY9</accession>
<evidence type="ECO:0000313" key="3">
    <source>
        <dbReference type="Proteomes" id="UP000483820"/>
    </source>
</evidence>
<organism evidence="2 3">
    <name type="scientific">Caenorhabditis remanei</name>
    <name type="common">Caenorhabditis vulgaris</name>
    <dbReference type="NCBI Taxonomy" id="31234"/>
    <lineage>
        <taxon>Eukaryota</taxon>
        <taxon>Metazoa</taxon>
        <taxon>Ecdysozoa</taxon>
        <taxon>Nematoda</taxon>
        <taxon>Chromadorea</taxon>
        <taxon>Rhabditida</taxon>
        <taxon>Rhabditina</taxon>
        <taxon>Rhabditomorpha</taxon>
        <taxon>Rhabditoidea</taxon>
        <taxon>Rhabditidae</taxon>
        <taxon>Peloderinae</taxon>
        <taxon>Caenorhabditis</taxon>
    </lineage>
</organism>
<dbReference type="CTD" id="78777289"/>
<feature type="compositionally biased region" description="Polar residues" evidence="1">
    <location>
        <begin position="63"/>
        <end position="73"/>
    </location>
</feature>
<dbReference type="GeneID" id="78777289"/>
<gene>
    <name evidence="2" type="ORF">GCK72_021602</name>
</gene>
<evidence type="ECO:0000313" key="2">
    <source>
        <dbReference type="EMBL" id="KAF1755034.1"/>
    </source>
</evidence>